<keyword evidence="1" id="KW-0378">Hydrolase</keyword>
<dbReference type="SUPFAM" id="SSF56300">
    <property type="entry name" value="Metallo-dependent phosphatases"/>
    <property type="match status" value="1"/>
</dbReference>
<evidence type="ECO:0000256" key="2">
    <source>
        <dbReference type="ARBA" id="ARBA00023180"/>
    </source>
</evidence>
<name>A0A9P0HTV9_NEZVI</name>
<keyword evidence="4" id="KW-1185">Reference proteome</keyword>
<dbReference type="InterPro" id="IPR029052">
    <property type="entry name" value="Metallo-depent_PP-like"/>
</dbReference>
<evidence type="ECO:0000313" key="4">
    <source>
        <dbReference type="Proteomes" id="UP001152798"/>
    </source>
</evidence>
<sequence>MKHCWRTSSNNAIPSRKPGRYGDYNCDSPWELVASAARAMRAKHGDNIEFVLWTGDGISGHATGRSSDDQVHALQNLTHLLSHTFPAQFVFPVLGHDDPGSSPGERLGYKEVGHFWRQWLPTEAIHTFNKGGYYTIEQKEHKIRIIAINTNLYMGQHHKEDPAEQLAWLEEVLTTALSKKETVYLVGHMAPGADERTPDAIPQFHEKFARQYIKLVRRFSNIIVGQFFGHLHSDTFRVIYDEMGDVLAQNSDLL</sequence>
<reference evidence="3" key="1">
    <citation type="submission" date="2022-01" db="EMBL/GenBank/DDBJ databases">
        <authorList>
            <person name="King R."/>
        </authorList>
    </citation>
    <scope>NUCLEOTIDE SEQUENCE</scope>
</reference>
<dbReference type="AlphaFoldDB" id="A0A9P0HTV9"/>
<proteinExistence type="predicted"/>
<keyword evidence="2" id="KW-0325">Glycoprotein</keyword>
<evidence type="ECO:0000313" key="3">
    <source>
        <dbReference type="EMBL" id="CAH1408094.1"/>
    </source>
</evidence>
<organism evidence="3 4">
    <name type="scientific">Nezara viridula</name>
    <name type="common">Southern green stink bug</name>
    <name type="synonym">Cimex viridulus</name>
    <dbReference type="NCBI Taxonomy" id="85310"/>
    <lineage>
        <taxon>Eukaryota</taxon>
        <taxon>Metazoa</taxon>
        <taxon>Ecdysozoa</taxon>
        <taxon>Arthropoda</taxon>
        <taxon>Hexapoda</taxon>
        <taxon>Insecta</taxon>
        <taxon>Pterygota</taxon>
        <taxon>Neoptera</taxon>
        <taxon>Paraneoptera</taxon>
        <taxon>Hemiptera</taxon>
        <taxon>Heteroptera</taxon>
        <taxon>Panheteroptera</taxon>
        <taxon>Pentatomomorpha</taxon>
        <taxon>Pentatomoidea</taxon>
        <taxon>Pentatomidae</taxon>
        <taxon>Pentatominae</taxon>
        <taxon>Nezara</taxon>
    </lineage>
</organism>
<evidence type="ECO:0008006" key="5">
    <source>
        <dbReference type="Google" id="ProtNLM"/>
    </source>
</evidence>
<dbReference type="Gene3D" id="3.60.21.10">
    <property type="match status" value="1"/>
</dbReference>
<dbReference type="OrthoDB" id="348678at2759"/>
<gene>
    <name evidence="3" type="ORF">NEZAVI_LOCUS15686</name>
</gene>
<evidence type="ECO:0000256" key="1">
    <source>
        <dbReference type="ARBA" id="ARBA00022801"/>
    </source>
</evidence>
<dbReference type="Proteomes" id="UP001152798">
    <property type="component" value="Chromosome 7"/>
</dbReference>
<dbReference type="GO" id="GO:0008081">
    <property type="term" value="F:phosphoric diester hydrolase activity"/>
    <property type="evidence" value="ECO:0007669"/>
    <property type="project" value="TreeGrafter"/>
</dbReference>
<dbReference type="GO" id="GO:0005615">
    <property type="term" value="C:extracellular space"/>
    <property type="evidence" value="ECO:0007669"/>
    <property type="project" value="TreeGrafter"/>
</dbReference>
<dbReference type="PANTHER" id="PTHR10340">
    <property type="entry name" value="SPHINGOMYELIN PHOSPHODIESTERASE"/>
    <property type="match status" value="1"/>
</dbReference>
<accession>A0A9P0HTV9</accession>
<dbReference type="PANTHER" id="PTHR10340:SF57">
    <property type="entry name" value="METALLOPHOS DOMAIN-CONTAINING PROTEIN"/>
    <property type="match status" value="1"/>
</dbReference>
<dbReference type="EMBL" id="OV725083">
    <property type="protein sequence ID" value="CAH1408094.1"/>
    <property type="molecule type" value="Genomic_DNA"/>
</dbReference>
<protein>
    <recommendedName>
        <fullName evidence="5">Calcineurin-like phosphoesterase domain-containing protein</fullName>
    </recommendedName>
</protein>